<reference evidence="2 3" key="1">
    <citation type="submission" date="2020-07" db="EMBL/GenBank/DDBJ databases">
        <title>Comparative genomics of pyrophilous fungi reveals a link between fire events and developmental genes.</title>
        <authorList>
            <consortium name="DOE Joint Genome Institute"/>
            <person name="Steindorff A.S."/>
            <person name="Carver A."/>
            <person name="Calhoun S."/>
            <person name="Stillman K."/>
            <person name="Liu H."/>
            <person name="Lipzen A."/>
            <person name="Pangilinan J."/>
            <person name="Labutti K."/>
            <person name="Bruns T.D."/>
            <person name="Grigoriev I.V."/>
        </authorList>
    </citation>
    <scope>NUCLEOTIDE SEQUENCE [LARGE SCALE GENOMIC DNA]</scope>
    <source>
        <strain evidence="2 3">CBS 144469</strain>
    </source>
</reference>
<feature type="region of interest" description="Disordered" evidence="1">
    <location>
        <begin position="178"/>
        <end position="212"/>
    </location>
</feature>
<name>A0A8H6M5C2_9AGAR</name>
<dbReference type="EMBL" id="JACGCI010000042">
    <property type="protein sequence ID" value="KAF6752766.1"/>
    <property type="molecule type" value="Genomic_DNA"/>
</dbReference>
<evidence type="ECO:0000313" key="2">
    <source>
        <dbReference type="EMBL" id="KAF6752766.1"/>
    </source>
</evidence>
<dbReference type="AlphaFoldDB" id="A0A8H6M5C2"/>
<proteinExistence type="predicted"/>
<accession>A0A8H6M5C2</accession>
<protein>
    <submittedName>
        <fullName evidence="2">Uncharacterized protein</fullName>
    </submittedName>
</protein>
<feature type="compositionally biased region" description="Basic and acidic residues" evidence="1">
    <location>
        <begin position="179"/>
        <end position="189"/>
    </location>
</feature>
<keyword evidence="3" id="KW-1185">Reference proteome</keyword>
<evidence type="ECO:0000313" key="3">
    <source>
        <dbReference type="Proteomes" id="UP000521943"/>
    </source>
</evidence>
<dbReference type="Proteomes" id="UP000521943">
    <property type="component" value="Unassembled WGS sequence"/>
</dbReference>
<sequence length="232" mass="25446">MSKTSHTLGILLLTNDNQYIRDTPIHSPHAMFPFPFLTTSNFAVAQAVIHSSSMVSDTLPSKLAPPTAVPPTPVDIKRIEAATRNDATLHHRHRHVRNPLHGWHHERDHGHSMTRGEGSKLVGTAASGVTTPERESRSGRPSGVETPREVSSPMVVSGSQRIYLLGSQQMQDRLGIFGRHPDFDAEGRRTRPVATSGPLDEDSEEGPPAQAARQVQLEIMGAARMQTKIKEQ</sequence>
<feature type="region of interest" description="Disordered" evidence="1">
    <location>
        <begin position="101"/>
        <end position="155"/>
    </location>
</feature>
<organism evidence="2 3">
    <name type="scientific">Ephemerocybe angulata</name>
    <dbReference type="NCBI Taxonomy" id="980116"/>
    <lineage>
        <taxon>Eukaryota</taxon>
        <taxon>Fungi</taxon>
        <taxon>Dikarya</taxon>
        <taxon>Basidiomycota</taxon>
        <taxon>Agaricomycotina</taxon>
        <taxon>Agaricomycetes</taxon>
        <taxon>Agaricomycetidae</taxon>
        <taxon>Agaricales</taxon>
        <taxon>Agaricineae</taxon>
        <taxon>Psathyrellaceae</taxon>
        <taxon>Ephemerocybe</taxon>
    </lineage>
</organism>
<comment type="caution">
    <text evidence="2">The sequence shown here is derived from an EMBL/GenBank/DDBJ whole genome shotgun (WGS) entry which is preliminary data.</text>
</comment>
<gene>
    <name evidence="2" type="ORF">DFP72DRAFT_440165</name>
</gene>
<evidence type="ECO:0000256" key="1">
    <source>
        <dbReference type="SAM" id="MobiDB-lite"/>
    </source>
</evidence>